<dbReference type="Pfam" id="PF01207">
    <property type="entry name" value="Dus"/>
    <property type="match status" value="1"/>
</dbReference>
<dbReference type="InterPro" id="IPR013785">
    <property type="entry name" value="Aldolase_TIM"/>
</dbReference>
<evidence type="ECO:0000259" key="1">
    <source>
        <dbReference type="Pfam" id="PF01207"/>
    </source>
</evidence>
<protein>
    <submittedName>
        <fullName evidence="2">Nitrogen regulation protein</fullName>
    </submittedName>
</protein>
<dbReference type="Gene3D" id="3.20.20.70">
    <property type="entry name" value="Aldolase class I"/>
    <property type="match status" value="1"/>
</dbReference>
<keyword evidence="3" id="KW-1185">Reference proteome</keyword>
<dbReference type="InterPro" id="IPR035587">
    <property type="entry name" value="DUS-like_FMN-bd"/>
</dbReference>
<accession>C6PST4</accession>
<proteinExistence type="predicted"/>
<reference evidence="2 3" key="1">
    <citation type="submission" date="2009-06" db="EMBL/GenBank/DDBJ databases">
        <title>The draft genome of Clostridium carboxidivorans P7.</title>
        <authorList>
            <consortium name="US DOE Joint Genome Institute (JGI-PGF)"/>
            <person name="Lucas S."/>
            <person name="Copeland A."/>
            <person name="Lapidus A."/>
            <person name="Glavina del Rio T."/>
            <person name="Tice H."/>
            <person name="Bruce D."/>
            <person name="Goodwin L."/>
            <person name="Pitluck S."/>
            <person name="Larimer F."/>
            <person name="Land M.L."/>
            <person name="Hauser L."/>
            <person name="Hemme C.L."/>
        </authorList>
    </citation>
    <scope>NUCLEOTIDE SEQUENCE [LARGE SCALE GENOMIC DNA]</scope>
    <source>
        <strain evidence="2 3">P7</strain>
    </source>
</reference>
<dbReference type="SUPFAM" id="SSF51395">
    <property type="entry name" value="FMN-linked oxidoreductases"/>
    <property type="match status" value="1"/>
</dbReference>
<sequence>MEIKELRIGNMTIPCNVLLAPLAGYTCYPFRILCSELGAGLCYTEMVNCNALKYKDKATQKLLFTTPEEKIKSCPVNRF</sequence>
<organism evidence="2 3">
    <name type="scientific">Clostridium carboxidivorans P7</name>
    <dbReference type="NCBI Taxonomy" id="536227"/>
    <lineage>
        <taxon>Bacteria</taxon>
        <taxon>Bacillati</taxon>
        <taxon>Bacillota</taxon>
        <taxon>Clostridia</taxon>
        <taxon>Eubacteriales</taxon>
        <taxon>Clostridiaceae</taxon>
        <taxon>Clostridium</taxon>
    </lineage>
</organism>
<dbReference type="RefSeq" id="WP_007060736.1">
    <property type="nucleotide sequence ID" value="NZ_ACVI01000025.1"/>
</dbReference>
<dbReference type="eggNOG" id="COG0042">
    <property type="taxonomic scope" value="Bacteria"/>
</dbReference>
<name>C6PST4_9CLOT</name>
<feature type="domain" description="DUS-like FMN-binding" evidence="1">
    <location>
        <begin position="18"/>
        <end position="69"/>
    </location>
</feature>
<comment type="caution">
    <text evidence="2">The sequence shown here is derived from an EMBL/GenBank/DDBJ whole genome shotgun (WGS) entry which is preliminary data.</text>
</comment>
<dbReference type="AlphaFoldDB" id="C6PST4"/>
<gene>
    <name evidence="2" type="ORF">CcarbDRAFT_1851</name>
</gene>
<dbReference type="Proteomes" id="UP000004198">
    <property type="component" value="Unassembled WGS sequence"/>
</dbReference>
<evidence type="ECO:0000313" key="2">
    <source>
        <dbReference type="EMBL" id="EET87673.1"/>
    </source>
</evidence>
<evidence type="ECO:0000313" key="3">
    <source>
        <dbReference type="Proteomes" id="UP000004198"/>
    </source>
</evidence>
<dbReference type="EMBL" id="ACVI01000025">
    <property type="protein sequence ID" value="EET87673.1"/>
    <property type="molecule type" value="Genomic_DNA"/>
</dbReference>